<proteinExistence type="predicted"/>
<protein>
    <submittedName>
        <fullName evidence="1">Uncharacterized protein</fullName>
    </submittedName>
</protein>
<gene>
    <name evidence="1" type="ORF">H8S33_16030</name>
</gene>
<dbReference type="AlphaFoldDB" id="A0A923L8G1"/>
<name>A0A923L8G1_9BACI</name>
<comment type="caution">
    <text evidence="1">The sequence shown here is derived from an EMBL/GenBank/DDBJ whole genome shotgun (WGS) entry which is preliminary data.</text>
</comment>
<dbReference type="RefSeq" id="WP_186870999.1">
    <property type="nucleotide sequence ID" value="NZ_JACOOL010000014.1"/>
</dbReference>
<keyword evidence="2" id="KW-1185">Reference proteome</keyword>
<accession>A0A923L8G1</accession>
<evidence type="ECO:0000313" key="2">
    <source>
        <dbReference type="Proteomes" id="UP000637359"/>
    </source>
</evidence>
<dbReference type="EMBL" id="JACOOL010000014">
    <property type="protein sequence ID" value="MBC5638290.1"/>
    <property type="molecule type" value="Genomic_DNA"/>
</dbReference>
<evidence type="ECO:0000313" key="1">
    <source>
        <dbReference type="EMBL" id="MBC5638290.1"/>
    </source>
</evidence>
<reference evidence="1" key="1">
    <citation type="submission" date="2020-08" db="EMBL/GenBank/DDBJ databases">
        <title>Genome public.</title>
        <authorList>
            <person name="Liu C."/>
            <person name="Sun Q."/>
        </authorList>
    </citation>
    <scope>NUCLEOTIDE SEQUENCE</scope>
    <source>
        <strain evidence="1">BX22</strain>
    </source>
</reference>
<sequence>MLVIGYVYEDKYGMFHMTNQLIGADLNKLDSIELLDFYTNTPDDFYSFLEYYNVTDYIFVCDGKRMHRFVGFLNNNYPIRFQLVDTNQILKIGHSTLSSYNLRKKFPNNTALHAKFEQETSPIKDALHLLLTGHYPLNTKGNQIKHFYVENKDLLNKINSSVLKNCVINSIIFYDRCTTDILPELFPILVNFHREKETIESMNLIHMNEKEIIEGMKSFQSNGEVLNNQITNGIIDYSAVMNIDRNQRLFYFKDGIYRDYSKNYLITNNFDEDFYVLVNYLSYKNTRMTTPIMRIFPMVLNISALLGKKKMYMVTPYNAFFTKEYLQKHKDFKLIGFVIDDQYYLYNISLNKNYKVNKATLLLLEYYLKNKIDSIELQKYIPNKLESFKEQFYKIIESIS</sequence>
<dbReference type="Proteomes" id="UP000637359">
    <property type="component" value="Unassembled WGS sequence"/>
</dbReference>
<organism evidence="1 2">
    <name type="scientific">Ornithinibacillus hominis</name>
    <dbReference type="NCBI Taxonomy" id="2763055"/>
    <lineage>
        <taxon>Bacteria</taxon>
        <taxon>Bacillati</taxon>
        <taxon>Bacillota</taxon>
        <taxon>Bacilli</taxon>
        <taxon>Bacillales</taxon>
        <taxon>Bacillaceae</taxon>
        <taxon>Ornithinibacillus</taxon>
    </lineage>
</organism>